<dbReference type="InterPro" id="IPR026387">
    <property type="entry name" value="OMP_w_GlyGly"/>
</dbReference>
<dbReference type="AlphaFoldDB" id="A0A3D3G2K6"/>
<accession>A0A3D3G2K6</accession>
<dbReference type="Proteomes" id="UP000314285">
    <property type="component" value="Unassembled WGS sequence"/>
</dbReference>
<reference evidence="2 4" key="1">
    <citation type="journal article" date="2018" name="Nat. Biotechnol.">
        <title>A standardized bacterial taxonomy based on genome phylogeny substantially revises the tree of life.</title>
        <authorList>
            <person name="Parks D.H."/>
            <person name="Chuvochina M."/>
            <person name="Waite D.W."/>
            <person name="Rinke C."/>
            <person name="Skarshewski A."/>
            <person name="Chaumeil P.A."/>
            <person name="Hugenholtz P."/>
        </authorList>
    </citation>
    <scope>NUCLEOTIDE SEQUENCE [LARGE SCALE GENOMIC DNA]</scope>
    <source>
        <strain evidence="2">UBA10045</strain>
    </source>
</reference>
<name>A0A3D3G2K6_ACIRA</name>
<proteinExistence type="predicted"/>
<protein>
    <submittedName>
        <fullName evidence="2">TIGR04219 family outer membrane beta-barrel protein</fullName>
    </submittedName>
</protein>
<evidence type="ECO:0000313" key="4">
    <source>
        <dbReference type="Proteomes" id="UP000262257"/>
    </source>
</evidence>
<comment type="caution">
    <text evidence="2">The sequence shown here is derived from an EMBL/GenBank/DDBJ whole genome shotgun (WGS) entry which is preliminary data.</text>
</comment>
<sequence>MKFFQYSGIALMVSLAQLSHADIIGAKAGIDYWFYDGQLNRNQQNLNDQDLDQKGSPQLSLSIEHPVPLIPNAKLKYVNLNSQTENELAGVPLHEVDLDQTDAILYYEILDNIISADVGVGARFLDGKISSVGLNTLDIDETYPVLYGLVQAKLPFTGLSAQAEGIYTNVNDAKITDLQAEIKYNVIDSLLVDLGAKVGYRSLSIDLDDYEDNDLKFEFKGPYLGLEAHF</sequence>
<organism evidence="2 4">
    <name type="scientific">Acinetobacter radioresistens</name>
    <dbReference type="NCBI Taxonomy" id="40216"/>
    <lineage>
        <taxon>Bacteria</taxon>
        <taxon>Pseudomonadati</taxon>
        <taxon>Pseudomonadota</taxon>
        <taxon>Gammaproteobacteria</taxon>
        <taxon>Moraxellales</taxon>
        <taxon>Moraxellaceae</taxon>
        <taxon>Acinetobacter</taxon>
    </lineage>
</organism>
<reference evidence="3 5" key="2">
    <citation type="submission" date="2019-06" db="EMBL/GenBank/DDBJ databases">
        <title>Genome of Acinetobacter radioresistens APH1, a phenol degrading strain.</title>
        <authorList>
            <person name="Liu Y."/>
        </authorList>
    </citation>
    <scope>NUCLEOTIDE SEQUENCE [LARGE SCALE GENOMIC DNA]</scope>
    <source>
        <strain evidence="3 5">APH1</strain>
    </source>
</reference>
<gene>
    <name evidence="2" type="ORF">DIC32_13125</name>
    <name evidence="3" type="ORF">FHY67_08725</name>
</gene>
<dbReference type="RefSeq" id="WP_005023885.1">
    <property type="nucleotide sequence ID" value="NZ_BKHE01000014.1"/>
</dbReference>
<feature type="chain" id="PRO_5036336941" evidence="1">
    <location>
        <begin position="22"/>
        <end position="230"/>
    </location>
</feature>
<evidence type="ECO:0000313" key="5">
    <source>
        <dbReference type="Proteomes" id="UP000314285"/>
    </source>
</evidence>
<dbReference type="EMBL" id="DPXL01000163">
    <property type="protein sequence ID" value="HCM32259.1"/>
    <property type="molecule type" value="Genomic_DNA"/>
</dbReference>
<dbReference type="EMBL" id="VFBM01000006">
    <property type="protein sequence ID" value="TNX91633.1"/>
    <property type="molecule type" value="Genomic_DNA"/>
</dbReference>
<evidence type="ECO:0000313" key="2">
    <source>
        <dbReference type="EMBL" id="HCM32259.1"/>
    </source>
</evidence>
<feature type="signal peptide" evidence="1">
    <location>
        <begin position="1"/>
        <end position="21"/>
    </location>
</feature>
<evidence type="ECO:0000313" key="3">
    <source>
        <dbReference type="EMBL" id="TNX91633.1"/>
    </source>
</evidence>
<keyword evidence="1" id="KW-0732">Signal</keyword>
<evidence type="ECO:0000256" key="1">
    <source>
        <dbReference type="SAM" id="SignalP"/>
    </source>
</evidence>
<dbReference type="Proteomes" id="UP000262257">
    <property type="component" value="Unassembled WGS sequence"/>
</dbReference>
<dbReference type="NCBIfam" id="TIGR04219">
    <property type="entry name" value="OMP_w_GlyGly"/>
    <property type="match status" value="1"/>
</dbReference>